<dbReference type="AlphaFoldDB" id="A0A4U2ZGS6"/>
<evidence type="ECO:0000313" key="2">
    <source>
        <dbReference type="Proteomes" id="UP000308744"/>
    </source>
</evidence>
<organism evidence="1 2">
    <name type="scientific">Lysinibacillus mangiferihumi</name>
    <dbReference type="NCBI Taxonomy" id="1130819"/>
    <lineage>
        <taxon>Bacteria</taxon>
        <taxon>Bacillati</taxon>
        <taxon>Bacillota</taxon>
        <taxon>Bacilli</taxon>
        <taxon>Bacillales</taxon>
        <taxon>Bacillaceae</taxon>
        <taxon>Lysinibacillus</taxon>
    </lineage>
</organism>
<sequence>MSLERIRDEIKRKQAGMHTLGQAIANDIVSEAKAKASWTDRTGNTRRAIHGGVDGVGNEFVIYVAHGSKVGAYHETGTGIYGPKKSPIVPVKAQALHFKMNGNDIFAKSVKGIKKNPVLMNAVEAKKDKVEQAIKEYWSP</sequence>
<dbReference type="RefSeq" id="WP_107896747.1">
    <property type="nucleotide sequence ID" value="NZ_PYWM01000024.1"/>
</dbReference>
<dbReference type="EMBL" id="SZPU01000002">
    <property type="protein sequence ID" value="TKI72641.1"/>
    <property type="molecule type" value="Genomic_DNA"/>
</dbReference>
<evidence type="ECO:0008006" key="3">
    <source>
        <dbReference type="Google" id="ProtNLM"/>
    </source>
</evidence>
<gene>
    <name evidence="1" type="ORF">FC756_00835</name>
</gene>
<evidence type="ECO:0000313" key="1">
    <source>
        <dbReference type="EMBL" id="TKI72641.1"/>
    </source>
</evidence>
<protein>
    <recommendedName>
        <fullName evidence="3">HK97 gp10 family phage protein</fullName>
    </recommendedName>
</protein>
<comment type="caution">
    <text evidence="1">The sequence shown here is derived from an EMBL/GenBank/DDBJ whole genome shotgun (WGS) entry which is preliminary data.</text>
</comment>
<accession>A0A4U2ZGS6</accession>
<keyword evidence="2" id="KW-1185">Reference proteome</keyword>
<reference evidence="1 2" key="1">
    <citation type="submission" date="2019-04" db="EMBL/GenBank/DDBJ databases">
        <title>Lysinibacillus genome sequencing.</title>
        <authorList>
            <person name="Dunlap C."/>
        </authorList>
    </citation>
    <scope>NUCLEOTIDE SEQUENCE [LARGE SCALE GENOMIC DNA]</scope>
    <source>
        <strain evidence="1 2">CCTCC AB 2010389</strain>
    </source>
</reference>
<dbReference type="Proteomes" id="UP000308744">
    <property type="component" value="Unassembled WGS sequence"/>
</dbReference>
<name>A0A4U2ZGS6_9BACI</name>
<proteinExistence type="predicted"/>